<feature type="transmembrane region" description="Helical" evidence="5">
    <location>
        <begin position="284"/>
        <end position="302"/>
    </location>
</feature>
<sequence>MEQAINSYSLWAPDSQPQEQEAMIVALFGAITTIGLSLNIFVIYKMSKLAKDDRDQFINGTGVYLLVMALCDIVSLVFSFVQLLLSTFQADLSPVFLEISCRFTQFVSRCSYTQSMFCWLFMSGLRYFAAMHPLKYSTVWRSPSNALGCITIISIVLHLHVFTSTSHNQTGCVMLVEPVSSLYSMADVMLSFVLPSLLILLMDIRVLCCRSHRRSSDPLLQVVFHKLDEYTEKRRVSNMRRFMLTTLVSLLLSLPDNALRSWHILLPAAAQPQLSAPFFHAIKALYIAKFSFNAFYLTSFVFDRNVLSKTSSSRQLSLSLHRLENNPSIIPRERSNTVACRPTSPFQVLTRNSSCTCLDEKLQKWV</sequence>
<dbReference type="Proteomes" id="UP000218231">
    <property type="component" value="Unassembled WGS sequence"/>
</dbReference>
<feature type="transmembrane region" description="Helical" evidence="5">
    <location>
        <begin position="22"/>
        <end position="42"/>
    </location>
</feature>
<dbReference type="InterPro" id="IPR000276">
    <property type="entry name" value="GPCR_Rhodpsn"/>
</dbReference>
<dbReference type="EMBL" id="LIAE01007699">
    <property type="protein sequence ID" value="PAV77467.1"/>
    <property type="molecule type" value="Genomic_DNA"/>
</dbReference>
<keyword evidence="4 5" id="KW-0472">Membrane</keyword>
<organism evidence="7 8">
    <name type="scientific">Diploscapter pachys</name>
    <dbReference type="NCBI Taxonomy" id="2018661"/>
    <lineage>
        <taxon>Eukaryota</taxon>
        <taxon>Metazoa</taxon>
        <taxon>Ecdysozoa</taxon>
        <taxon>Nematoda</taxon>
        <taxon>Chromadorea</taxon>
        <taxon>Rhabditida</taxon>
        <taxon>Rhabditina</taxon>
        <taxon>Rhabditomorpha</taxon>
        <taxon>Rhabditoidea</taxon>
        <taxon>Rhabditidae</taxon>
        <taxon>Diploscapter</taxon>
    </lineage>
</organism>
<dbReference type="OrthoDB" id="5834857at2759"/>
<feature type="domain" description="G-protein coupled receptors family 1 profile" evidence="6">
    <location>
        <begin position="35"/>
        <end position="297"/>
    </location>
</feature>
<evidence type="ECO:0000313" key="7">
    <source>
        <dbReference type="EMBL" id="PAV77467.1"/>
    </source>
</evidence>
<dbReference type="InterPro" id="IPR017452">
    <property type="entry name" value="GPCR_Rhodpsn_7TM"/>
</dbReference>
<feature type="transmembrane region" description="Helical" evidence="5">
    <location>
        <begin position="112"/>
        <end position="130"/>
    </location>
</feature>
<evidence type="ECO:0000256" key="2">
    <source>
        <dbReference type="ARBA" id="ARBA00022692"/>
    </source>
</evidence>
<dbReference type="GO" id="GO:0016020">
    <property type="term" value="C:membrane"/>
    <property type="evidence" value="ECO:0007669"/>
    <property type="project" value="UniProtKB-SubCell"/>
</dbReference>
<reference evidence="7 8" key="1">
    <citation type="journal article" date="2017" name="Curr. Biol.">
        <title>Genome architecture and evolution of a unichromosomal asexual nematode.</title>
        <authorList>
            <person name="Fradin H."/>
            <person name="Zegar C."/>
            <person name="Gutwein M."/>
            <person name="Lucas J."/>
            <person name="Kovtun M."/>
            <person name="Corcoran D."/>
            <person name="Baugh L.R."/>
            <person name="Kiontke K."/>
            <person name="Gunsalus K."/>
            <person name="Fitch D.H."/>
            <person name="Piano F."/>
        </authorList>
    </citation>
    <scope>NUCLEOTIDE SEQUENCE [LARGE SCALE GENOMIC DNA]</scope>
    <source>
        <strain evidence="7">PF1309</strain>
    </source>
</reference>
<keyword evidence="8" id="KW-1185">Reference proteome</keyword>
<feature type="transmembrane region" description="Helical" evidence="5">
    <location>
        <begin position="242"/>
        <end position="264"/>
    </location>
</feature>
<dbReference type="PANTHER" id="PTHR24224">
    <property type="entry name" value="CARDIOACCELERATORY PEPTIDE RECEPTOR-RELATED"/>
    <property type="match status" value="1"/>
</dbReference>
<evidence type="ECO:0000256" key="4">
    <source>
        <dbReference type="ARBA" id="ARBA00023136"/>
    </source>
</evidence>
<evidence type="ECO:0000256" key="1">
    <source>
        <dbReference type="ARBA" id="ARBA00004370"/>
    </source>
</evidence>
<dbReference type="GO" id="GO:0004930">
    <property type="term" value="F:G protein-coupled receptor activity"/>
    <property type="evidence" value="ECO:0007669"/>
    <property type="project" value="InterPro"/>
</dbReference>
<evidence type="ECO:0000256" key="3">
    <source>
        <dbReference type="ARBA" id="ARBA00022989"/>
    </source>
</evidence>
<comment type="caution">
    <text evidence="7">The sequence shown here is derived from an EMBL/GenBank/DDBJ whole genome shotgun (WGS) entry which is preliminary data.</text>
</comment>
<keyword evidence="2 5" id="KW-0812">Transmembrane</keyword>
<dbReference type="PANTHER" id="PTHR24224:SF37">
    <property type="entry name" value="G-PROTEIN COUPLED RECEPTORS FAMILY 1 PROFILE DOMAIN-CONTAINING PROTEIN"/>
    <property type="match status" value="1"/>
</dbReference>
<dbReference type="InterPro" id="IPR052665">
    <property type="entry name" value="Neuropeptide-GPCR"/>
</dbReference>
<dbReference type="PROSITE" id="PS50262">
    <property type="entry name" value="G_PROTEIN_RECEP_F1_2"/>
    <property type="match status" value="1"/>
</dbReference>
<feature type="transmembrane region" description="Helical" evidence="5">
    <location>
        <begin position="63"/>
        <end position="85"/>
    </location>
</feature>
<comment type="subcellular location">
    <subcellularLocation>
        <location evidence="1">Membrane</location>
    </subcellularLocation>
</comment>
<dbReference type="AlphaFoldDB" id="A0A2A2KUD8"/>
<dbReference type="SUPFAM" id="SSF81321">
    <property type="entry name" value="Family A G protein-coupled receptor-like"/>
    <property type="match status" value="1"/>
</dbReference>
<gene>
    <name evidence="7" type="ORF">WR25_26336</name>
</gene>
<proteinExistence type="predicted"/>
<evidence type="ECO:0000313" key="8">
    <source>
        <dbReference type="Proteomes" id="UP000218231"/>
    </source>
</evidence>
<accession>A0A2A2KUD8</accession>
<dbReference type="Gene3D" id="1.20.1070.10">
    <property type="entry name" value="Rhodopsin 7-helix transmembrane proteins"/>
    <property type="match status" value="1"/>
</dbReference>
<protein>
    <recommendedName>
        <fullName evidence="6">G-protein coupled receptors family 1 profile domain-containing protein</fullName>
    </recommendedName>
</protein>
<keyword evidence="3 5" id="KW-1133">Transmembrane helix</keyword>
<name>A0A2A2KUD8_9BILA</name>
<evidence type="ECO:0000256" key="5">
    <source>
        <dbReference type="SAM" id="Phobius"/>
    </source>
</evidence>
<feature type="transmembrane region" description="Helical" evidence="5">
    <location>
        <begin position="142"/>
        <end position="162"/>
    </location>
</feature>
<dbReference type="Pfam" id="PF00001">
    <property type="entry name" value="7tm_1"/>
    <property type="match status" value="1"/>
</dbReference>
<evidence type="ECO:0000259" key="6">
    <source>
        <dbReference type="PROSITE" id="PS50262"/>
    </source>
</evidence>
<feature type="transmembrane region" description="Helical" evidence="5">
    <location>
        <begin position="182"/>
        <end position="204"/>
    </location>
</feature>